<evidence type="ECO:0000313" key="4">
    <source>
        <dbReference type="Proteomes" id="UP000297713"/>
    </source>
</evidence>
<dbReference type="RefSeq" id="WP_134439379.1">
    <property type="nucleotide sequence ID" value="NZ_CP065957.1"/>
</dbReference>
<dbReference type="OrthoDB" id="200130at2"/>
<keyword evidence="2" id="KW-0732">Signal</keyword>
<reference evidence="3 4" key="1">
    <citation type="submission" date="2016-05" db="EMBL/GenBank/DDBJ databases">
        <title>Diversity and Homogeneity among Thermoacidophilic Verrucomicrobia Methanotrophs Linked with Geographical Origin.</title>
        <authorList>
            <person name="Erikstad H.-A."/>
            <person name="Smestad N.B."/>
            <person name="Ceballos R.M."/>
            <person name="Birkeland N.-K."/>
        </authorList>
    </citation>
    <scope>NUCLEOTIDE SEQUENCE [LARGE SCALE GENOMIC DNA]</scope>
    <source>
        <strain evidence="3 4">Phi</strain>
    </source>
</reference>
<dbReference type="AlphaFoldDB" id="A0A4Y8PG91"/>
<feature type="chain" id="PRO_5021369076" description="Lipoprotein" evidence="2">
    <location>
        <begin position="26"/>
        <end position="62"/>
    </location>
</feature>
<keyword evidence="4" id="KW-1185">Reference proteome</keyword>
<name>A0A4Y8PG91_9BACT</name>
<gene>
    <name evidence="3" type="ORF">A7Q10_05230</name>
</gene>
<proteinExistence type="predicted"/>
<comment type="caution">
    <text evidence="3">The sequence shown here is derived from an EMBL/GenBank/DDBJ whole genome shotgun (WGS) entry which is preliminary data.</text>
</comment>
<feature type="signal peptide" evidence="2">
    <location>
        <begin position="1"/>
        <end position="25"/>
    </location>
</feature>
<protein>
    <recommendedName>
        <fullName evidence="5">Lipoprotein</fullName>
    </recommendedName>
</protein>
<dbReference type="Proteomes" id="UP000297713">
    <property type="component" value="Unassembled WGS sequence"/>
</dbReference>
<organism evidence="3 4">
    <name type="scientific">Methylacidiphilum caldifontis</name>
    <dbReference type="NCBI Taxonomy" id="2795386"/>
    <lineage>
        <taxon>Bacteria</taxon>
        <taxon>Pseudomonadati</taxon>
        <taxon>Verrucomicrobiota</taxon>
        <taxon>Methylacidiphilae</taxon>
        <taxon>Methylacidiphilales</taxon>
        <taxon>Methylacidiphilaceae</taxon>
        <taxon>Methylacidiphilum (ex Ratnadevi et al. 2023)</taxon>
    </lineage>
</organism>
<evidence type="ECO:0008006" key="5">
    <source>
        <dbReference type="Google" id="ProtNLM"/>
    </source>
</evidence>
<evidence type="ECO:0000313" key="3">
    <source>
        <dbReference type="EMBL" id="TFE71139.1"/>
    </source>
</evidence>
<evidence type="ECO:0000256" key="1">
    <source>
        <dbReference type="SAM" id="MobiDB-lite"/>
    </source>
</evidence>
<evidence type="ECO:0000256" key="2">
    <source>
        <dbReference type="SAM" id="SignalP"/>
    </source>
</evidence>
<feature type="region of interest" description="Disordered" evidence="1">
    <location>
        <begin position="27"/>
        <end position="62"/>
    </location>
</feature>
<feature type="compositionally biased region" description="Basic residues" evidence="1">
    <location>
        <begin position="40"/>
        <end position="49"/>
    </location>
</feature>
<sequence length="62" mass="7016">MKTLIKLSVVMMSLGLAFGPLCSFAKPKAQQVQDETKPEKKSKKHHKKEKKEEKKDQSSSKS</sequence>
<feature type="compositionally biased region" description="Basic and acidic residues" evidence="1">
    <location>
        <begin position="50"/>
        <end position="62"/>
    </location>
</feature>
<dbReference type="EMBL" id="LXQC01000090">
    <property type="protein sequence ID" value="TFE71139.1"/>
    <property type="molecule type" value="Genomic_DNA"/>
</dbReference>
<accession>A0A4Y8PG91</accession>